<proteinExistence type="predicted"/>
<dbReference type="EMBL" id="BMBA01000001">
    <property type="protein sequence ID" value="GFZ30860.1"/>
    <property type="molecule type" value="Genomic_DNA"/>
</dbReference>
<gene>
    <name evidence="8" type="ORF">CSC2_13860</name>
</gene>
<evidence type="ECO:0000256" key="4">
    <source>
        <dbReference type="ARBA" id="ARBA00032988"/>
    </source>
</evidence>
<evidence type="ECO:0000256" key="5">
    <source>
        <dbReference type="ARBA" id="ARBA00044690"/>
    </source>
</evidence>
<reference evidence="8 9" key="1">
    <citation type="journal article" date="2021" name="Int. J. Syst. Evol. Microbiol.">
        <title>Clostridium zeae sp. nov., isolated from corn silage.</title>
        <authorList>
            <person name="Kobayashi H."/>
            <person name="Tanizawa Y."/>
            <person name="Yagura M."/>
            <person name="Sakamoto M."/>
            <person name="Ohkuma M."/>
            <person name="Tohno M."/>
        </authorList>
    </citation>
    <scope>NUCLEOTIDE SEQUENCE [LARGE SCALE GENOMIC DNA]</scope>
    <source>
        <strain evidence="8 9">CSC2</strain>
    </source>
</reference>
<dbReference type="Pfam" id="PF00753">
    <property type="entry name" value="Lactamase_B"/>
    <property type="match status" value="1"/>
</dbReference>
<comment type="catalytic activity">
    <reaction evidence="5">
        <text>a ribonucleotidyl-ribonucleotide-RNA + H2O = a 3'-end ribonucleotide-RNA + a 5'-end 5'-phospho-ribonucleoside-RNA + H(+)</text>
        <dbReference type="Rhea" id="RHEA:68096"/>
        <dbReference type="Rhea" id="RHEA-COMP:15179"/>
        <dbReference type="Rhea" id="RHEA-COMP:17355"/>
        <dbReference type="Rhea" id="RHEA-COMP:17428"/>
        <dbReference type="ChEBI" id="CHEBI:15377"/>
        <dbReference type="ChEBI" id="CHEBI:15378"/>
        <dbReference type="ChEBI" id="CHEBI:74896"/>
        <dbReference type="ChEBI" id="CHEBI:138282"/>
        <dbReference type="ChEBI" id="CHEBI:173118"/>
    </reaction>
    <physiologicalReaction direction="left-to-right" evidence="5">
        <dbReference type="Rhea" id="RHEA:68097"/>
    </physiologicalReaction>
</comment>
<comment type="subunit">
    <text evidence="2">Homodimer.</text>
</comment>
<protein>
    <recommendedName>
        <fullName evidence="3">Metallo-beta-lactamase domain-containing protein 1</fullName>
    </recommendedName>
    <alternativeName>
        <fullName evidence="4">Endoribonuclease MBLAC1</fullName>
    </alternativeName>
</protein>
<dbReference type="PANTHER" id="PTHR23200:SF48">
    <property type="entry name" value="METALLO-BETA-LACTAMASE DOMAIN-CONTAINING PROTEIN 1"/>
    <property type="match status" value="1"/>
</dbReference>
<comment type="caution">
    <text evidence="8">The sequence shown here is derived from an EMBL/GenBank/DDBJ whole genome shotgun (WGS) entry which is preliminary data.</text>
</comment>
<dbReference type="RefSeq" id="WP_206868924.1">
    <property type="nucleotide sequence ID" value="NZ_BMBA01000001.1"/>
</dbReference>
<comment type="function">
    <text evidence="6">Endoribonuclease that catalyzes the hydrolysis of histone-coding pre-mRNA 3'-end. Involved in histone pre-mRNA processing during the S-phase of the cell cycle, which is required for entering/progressing through S-phase. Cleaves histone pre-mRNA at a major and a minor cleavage site after the 5'-ACCCA-3' and the 5'-ACCCACA-3' sequence, respectively, and located downstream of the stem-loop. May require the presence of the HDE element located at the histone pre-RNA 3'-end to avoid non-specific cleavage.</text>
</comment>
<evidence type="ECO:0000256" key="6">
    <source>
        <dbReference type="ARBA" id="ARBA00045869"/>
    </source>
</evidence>
<organism evidence="8 9">
    <name type="scientific">Clostridium zeae</name>
    <dbReference type="NCBI Taxonomy" id="2759022"/>
    <lineage>
        <taxon>Bacteria</taxon>
        <taxon>Bacillati</taxon>
        <taxon>Bacillota</taxon>
        <taxon>Clostridia</taxon>
        <taxon>Eubacteriales</taxon>
        <taxon>Clostridiaceae</taxon>
        <taxon>Clostridium</taxon>
    </lineage>
</organism>
<comment type="subcellular location">
    <subcellularLocation>
        <location evidence="1">Cytoplasm</location>
        <location evidence="1">Cytosol</location>
    </subcellularLocation>
</comment>
<evidence type="ECO:0000256" key="2">
    <source>
        <dbReference type="ARBA" id="ARBA00011738"/>
    </source>
</evidence>
<evidence type="ECO:0000313" key="8">
    <source>
        <dbReference type="EMBL" id="GFZ30860.1"/>
    </source>
</evidence>
<sequence>MLNTITNVKIILKGVGFPEFSGTCTYIKTLNHNILVDTGSFEHRGQLLENLNKLDLNPCDIDAVILTHMHIDHFSNLSMFENAKIYTTKAELKAYENVVLMKKKYTETDAMDEVFNDSNWKKFYNSGFMDSQKKKIYQSIAPLSQKQYDNIVFIDDVEKLFDTLEFIQFYGHSDDPRGVRINYGCRSIVICGDAVTNKRWFDRVIGQGDLPKGDYKDIVRNITIASEKTNVIIPGHGLPFDLKTNEYDKSFLL</sequence>
<evidence type="ECO:0000313" key="9">
    <source>
        <dbReference type="Proteomes" id="UP000663802"/>
    </source>
</evidence>
<feature type="domain" description="Metallo-beta-lactamase" evidence="7">
    <location>
        <begin position="21"/>
        <end position="236"/>
    </location>
</feature>
<evidence type="ECO:0000256" key="1">
    <source>
        <dbReference type="ARBA" id="ARBA00004514"/>
    </source>
</evidence>
<keyword evidence="9" id="KW-1185">Reference proteome</keyword>
<dbReference type="SUPFAM" id="SSF56281">
    <property type="entry name" value="Metallo-hydrolase/oxidoreductase"/>
    <property type="match status" value="1"/>
</dbReference>
<dbReference type="Proteomes" id="UP000663802">
    <property type="component" value="Unassembled WGS sequence"/>
</dbReference>
<dbReference type="InterPro" id="IPR036866">
    <property type="entry name" value="RibonucZ/Hydroxyglut_hydro"/>
</dbReference>
<accession>A0ABQ1E7U4</accession>
<dbReference type="Gene3D" id="3.60.15.10">
    <property type="entry name" value="Ribonuclease Z/Hydroxyacylglutathione hydrolase-like"/>
    <property type="match status" value="1"/>
</dbReference>
<evidence type="ECO:0000259" key="7">
    <source>
        <dbReference type="SMART" id="SM00849"/>
    </source>
</evidence>
<name>A0ABQ1E7U4_9CLOT</name>
<evidence type="ECO:0000256" key="3">
    <source>
        <dbReference type="ARBA" id="ARBA00014856"/>
    </source>
</evidence>
<dbReference type="PANTHER" id="PTHR23200">
    <property type="entry name" value="METALLO-BETA-LACTAMASE DOMAIN-CONTAINING PROTEIN 1"/>
    <property type="match status" value="1"/>
</dbReference>
<dbReference type="InterPro" id="IPR039344">
    <property type="entry name" value="MBLAC1"/>
</dbReference>
<dbReference type="InterPro" id="IPR001279">
    <property type="entry name" value="Metallo-B-lactamas"/>
</dbReference>
<dbReference type="SMART" id="SM00849">
    <property type="entry name" value="Lactamase_B"/>
    <property type="match status" value="1"/>
</dbReference>